<gene>
    <name evidence="1" type="ORF">FRUB_06932</name>
</gene>
<evidence type="ECO:0000313" key="1">
    <source>
        <dbReference type="EMBL" id="OWK37812.1"/>
    </source>
</evidence>
<proteinExistence type="predicted"/>
<evidence type="ECO:0000313" key="2">
    <source>
        <dbReference type="Proteomes" id="UP000214646"/>
    </source>
</evidence>
<protein>
    <submittedName>
        <fullName evidence="1">Uncharacterized protein</fullName>
    </submittedName>
</protein>
<comment type="caution">
    <text evidence="1">The sequence shown here is derived from an EMBL/GenBank/DDBJ whole genome shotgun (WGS) entry which is preliminary data.</text>
</comment>
<dbReference type="EMBL" id="NIDE01000014">
    <property type="protein sequence ID" value="OWK37812.1"/>
    <property type="molecule type" value="Genomic_DNA"/>
</dbReference>
<sequence>MVAETQTRPSGSFADAGHAISRLLAAGADRGDLAAVARAIAYETAFSLLYMLDDPGVDGGAVFMLHESLLSADPSGREGRPE</sequence>
<dbReference type="AlphaFoldDB" id="A0A225D8N7"/>
<reference evidence="2" key="1">
    <citation type="submission" date="2017-06" db="EMBL/GenBank/DDBJ databases">
        <title>Genome analysis of Fimbriiglobus ruber SP5, the first member of the order Planctomycetales with confirmed chitinolytic capability.</title>
        <authorList>
            <person name="Ravin N.V."/>
            <person name="Rakitin A.L."/>
            <person name="Ivanova A.A."/>
            <person name="Beletsky A.V."/>
            <person name="Kulichevskaya I.S."/>
            <person name="Mardanov A.V."/>
            <person name="Dedysh S.N."/>
        </authorList>
    </citation>
    <scope>NUCLEOTIDE SEQUENCE [LARGE SCALE GENOMIC DNA]</scope>
    <source>
        <strain evidence="2">SP5</strain>
    </source>
</reference>
<accession>A0A225D8N7</accession>
<name>A0A225D8N7_9BACT</name>
<dbReference type="Proteomes" id="UP000214646">
    <property type="component" value="Unassembled WGS sequence"/>
</dbReference>
<keyword evidence="2" id="KW-1185">Reference proteome</keyword>
<organism evidence="1 2">
    <name type="scientific">Fimbriiglobus ruber</name>
    <dbReference type="NCBI Taxonomy" id="1908690"/>
    <lineage>
        <taxon>Bacteria</taxon>
        <taxon>Pseudomonadati</taxon>
        <taxon>Planctomycetota</taxon>
        <taxon>Planctomycetia</taxon>
        <taxon>Gemmatales</taxon>
        <taxon>Gemmataceae</taxon>
        <taxon>Fimbriiglobus</taxon>
    </lineage>
</organism>